<dbReference type="Pfam" id="PF00392">
    <property type="entry name" value="GntR"/>
    <property type="match status" value="1"/>
</dbReference>
<dbReference type="InterPro" id="IPR036390">
    <property type="entry name" value="WH_DNA-bd_sf"/>
</dbReference>
<proteinExistence type="predicted"/>
<evidence type="ECO:0000256" key="2">
    <source>
        <dbReference type="ARBA" id="ARBA00023125"/>
    </source>
</evidence>
<dbReference type="PRINTS" id="PR00035">
    <property type="entry name" value="HTHGNTR"/>
</dbReference>
<dbReference type="PANTHER" id="PTHR43537:SF5">
    <property type="entry name" value="UXU OPERON TRANSCRIPTIONAL REGULATOR"/>
    <property type="match status" value="1"/>
</dbReference>
<evidence type="ECO:0000313" key="6">
    <source>
        <dbReference type="Proteomes" id="UP001174908"/>
    </source>
</evidence>
<evidence type="ECO:0000313" key="5">
    <source>
        <dbReference type="EMBL" id="MDM0046681.1"/>
    </source>
</evidence>
<keyword evidence="6" id="KW-1185">Reference proteome</keyword>
<dbReference type="SMART" id="SM00895">
    <property type="entry name" value="FCD"/>
    <property type="match status" value="1"/>
</dbReference>
<dbReference type="RefSeq" id="WP_286661797.1">
    <property type="nucleotide sequence ID" value="NZ_JASZYV010000004.1"/>
</dbReference>
<comment type="caution">
    <text evidence="5">The sequence shown here is derived from an EMBL/GenBank/DDBJ whole genome shotgun (WGS) entry which is preliminary data.</text>
</comment>
<dbReference type="Proteomes" id="UP001174908">
    <property type="component" value="Unassembled WGS sequence"/>
</dbReference>
<dbReference type="CDD" id="cd07377">
    <property type="entry name" value="WHTH_GntR"/>
    <property type="match status" value="1"/>
</dbReference>
<dbReference type="Gene3D" id="1.20.120.530">
    <property type="entry name" value="GntR ligand-binding domain-like"/>
    <property type="match status" value="1"/>
</dbReference>
<dbReference type="SMART" id="SM00345">
    <property type="entry name" value="HTH_GNTR"/>
    <property type="match status" value="1"/>
</dbReference>
<dbReference type="SUPFAM" id="SSF46785">
    <property type="entry name" value="Winged helix' DNA-binding domain"/>
    <property type="match status" value="1"/>
</dbReference>
<keyword evidence="3" id="KW-0804">Transcription</keyword>
<dbReference type="Pfam" id="PF07729">
    <property type="entry name" value="FCD"/>
    <property type="match status" value="1"/>
</dbReference>
<dbReference type="EMBL" id="JASZYV010000004">
    <property type="protein sequence ID" value="MDM0046681.1"/>
    <property type="molecule type" value="Genomic_DNA"/>
</dbReference>
<evidence type="ECO:0000259" key="4">
    <source>
        <dbReference type="PROSITE" id="PS50949"/>
    </source>
</evidence>
<evidence type="ECO:0000256" key="3">
    <source>
        <dbReference type="ARBA" id="ARBA00023163"/>
    </source>
</evidence>
<keyword evidence="2" id="KW-0238">DNA-binding</keyword>
<gene>
    <name evidence="5" type="ORF">QTH91_19480</name>
</gene>
<protein>
    <submittedName>
        <fullName evidence="5">GntR family transcriptional regulator</fullName>
    </submittedName>
</protein>
<dbReference type="SUPFAM" id="SSF48008">
    <property type="entry name" value="GntR ligand-binding domain-like"/>
    <property type="match status" value="1"/>
</dbReference>
<organism evidence="5 6">
    <name type="scientific">Variovorax dokdonensis</name>
    <dbReference type="NCBI Taxonomy" id="344883"/>
    <lineage>
        <taxon>Bacteria</taxon>
        <taxon>Pseudomonadati</taxon>
        <taxon>Pseudomonadota</taxon>
        <taxon>Betaproteobacteria</taxon>
        <taxon>Burkholderiales</taxon>
        <taxon>Comamonadaceae</taxon>
        <taxon>Variovorax</taxon>
    </lineage>
</organism>
<dbReference type="PANTHER" id="PTHR43537">
    <property type="entry name" value="TRANSCRIPTIONAL REGULATOR, GNTR FAMILY"/>
    <property type="match status" value="1"/>
</dbReference>
<dbReference type="InterPro" id="IPR036388">
    <property type="entry name" value="WH-like_DNA-bd_sf"/>
</dbReference>
<dbReference type="InterPro" id="IPR000524">
    <property type="entry name" value="Tscrpt_reg_HTH_GntR"/>
</dbReference>
<name>A0ABT7NFF6_9BURK</name>
<keyword evidence="1" id="KW-0805">Transcription regulation</keyword>
<dbReference type="InterPro" id="IPR008920">
    <property type="entry name" value="TF_FadR/GntR_C"/>
</dbReference>
<dbReference type="InterPro" id="IPR011711">
    <property type="entry name" value="GntR_C"/>
</dbReference>
<sequence length="260" mass="28650">MGEEADAGTQVFTRLAVEPAYRAVSTAIERAILDGHLPPGSAFPTEQELAERFGVHRSTVREAIRQVEQEGLLQRREGRRLFVVLPGVQDVAPRATRLLLLQQTTFQELWELAVSLEPLASRLAAERLEPQDLAPLNANLTASEATGDDATLVRLDVEFHALVGRASRNRALMLAREPVGLLYSPTLVSIFAALPQAKARNLAAHRHIVDALARRDAEAAAQWTRKHMVDFQRGFAMAGLDMTMPIAAPIRQQQRSTGDQ</sequence>
<evidence type="ECO:0000256" key="1">
    <source>
        <dbReference type="ARBA" id="ARBA00023015"/>
    </source>
</evidence>
<dbReference type="PROSITE" id="PS50949">
    <property type="entry name" value="HTH_GNTR"/>
    <property type="match status" value="1"/>
</dbReference>
<dbReference type="Gene3D" id="1.10.10.10">
    <property type="entry name" value="Winged helix-like DNA-binding domain superfamily/Winged helix DNA-binding domain"/>
    <property type="match status" value="1"/>
</dbReference>
<reference evidence="5" key="1">
    <citation type="submission" date="2023-06" db="EMBL/GenBank/DDBJ databases">
        <authorList>
            <person name="Jiang Y."/>
            <person name="Liu Q."/>
        </authorList>
    </citation>
    <scope>NUCLEOTIDE SEQUENCE</scope>
    <source>
        <strain evidence="5">CGMCC 1.12089</strain>
    </source>
</reference>
<feature type="domain" description="HTH gntR-type" evidence="4">
    <location>
        <begin position="18"/>
        <end position="86"/>
    </location>
</feature>
<accession>A0ABT7NFF6</accession>